<name>A0ABV4DTD2_9CLOT</name>
<proteinExistence type="predicted"/>
<evidence type="ECO:0000313" key="1">
    <source>
        <dbReference type="EMBL" id="MEY8762506.1"/>
    </source>
</evidence>
<protein>
    <submittedName>
        <fullName evidence="1">ImmA/IrrE family metallo-endopeptidase</fullName>
    </submittedName>
</protein>
<accession>A0ABV4DTD2</accession>
<dbReference type="Proteomes" id="UP001565220">
    <property type="component" value="Unassembled WGS sequence"/>
</dbReference>
<organism evidence="1 2">
    <name type="scientific">Clostridium lapidicellarium</name>
    <dbReference type="NCBI Taxonomy" id="3240931"/>
    <lineage>
        <taxon>Bacteria</taxon>
        <taxon>Bacillati</taxon>
        <taxon>Bacillota</taxon>
        <taxon>Clostridia</taxon>
        <taxon>Eubacteriales</taxon>
        <taxon>Clostridiaceae</taxon>
        <taxon>Clostridium</taxon>
    </lineage>
</organism>
<reference evidence="1 2" key="1">
    <citation type="submission" date="2024-08" db="EMBL/GenBank/DDBJ databases">
        <title>Clostridium lapicellarii sp. nov., and Clostridium renhuaiense sp. nov., two species isolated from the mud in a fermentation cellar used for producing sauce-flavour Chinese liquors.</title>
        <authorList>
            <person name="Yang F."/>
            <person name="Wang H."/>
            <person name="Chen L.Q."/>
            <person name="Zhou N."/>
            <person name="Lu J.J."/>
            <person name="Pu X.X."/>
            <person name="Wan B."/>
            <person name="Wang L."/>
            <person name="Liu S.J."/>
        </authorList>
    </citation>
    <scope>NUCLEOTIDE SEQUENCE [LARGE SCALE GENOMIC DNA]</scope>
    <source>
        <strain evidence="1 2">MT-113</strain>
    </source>
</reference>
<sequence>MHIEVKRKSNGLPVLSKGDIEEIAEAYLGDFDSKILEKPMPTPIEEFLENYLHLEVDYADITPDGSVLGLTTFNNGILTVYDLEKDKYKDIYVKKGTVVINNGLLTEDQEGRCRFTNAHECGHWMLHREMFETHEDQLNIFDMLDNEEAKSIKCLRRSFEDYPEKRTFKTDNDWMEWQANYTSSCLIMPKKTFIIAAQNIFKEVGIGDDYITLDRDFDTYEFANDMSRELAGIFNVSIQAASIRLRQLKLVREETAQLAYC</sequence>
<gene>
    <name evidence="1" type="ORF">AB8S09_02415</name>
</gene>
<comment type="caution">
    <text evidence="1">The sequence shown here is derived from an EMBL/GenBank/DDBJ whole genome shotgun (WGS) entry which is preliminary data.</text>
</comment>
<dbReference type="EMBL" id="JBGFFE010000002">
    <property type="protein sequence ID" value="MEY8762506.1"/>
    <property type="molecule type" value="Genomic_DNA"/>
</dbReference>
<evidence type="ECO:0000313" key="2">
    <source>
        <dbReference type="Proteomes" id="UP001565220"/>
    </source>
</evidence>
<dbReference type="Gene3D" id="1.10.10.2910">
    <property type="match status" value="1"/>
</dbReference>
<dbReference type="InterPro" id="IPR052345">
    <property type="entry name" value="Rad_response_metalloprotease"/>
</dbReference>
<dbReference type="PANTHER" id="PTHR43236">
    <property type="entry name" value="ANTITOXIN HIGA1"/>
    <property type="match status" value="1"/>
</dbReference>
<dbReference type="PANTHER" id="PTHR43236:SF1">
    <property type="entry name" value="BLL7220 PROTEIN"/>
    <property type="match status" value="1"/>
</dbReference>
<dbReference type="RefSeq" id="WP_369868438.1">
    <property type="nucleotide sequence ID" value="NZ_JBGFFE010000002.1"/>
</dbReference>
<keyword evidence="2" id="KW-1185">Reference proteome</keyword>